<keyword evidence="5 8" id="KW-0472">Membrane</keyword>
<dbReference type="InterPro" id="IPR000276">
    <property type="entry name" value="GPCR_Rhodpsn"/>
</dbReference>
<dbReference type="SUPFAM" id="SSF81321">
    <property type="entry name" value="Family A G protein-coupled receptor-like"/>
    <property type="match status" value="1"/>
</dbReference>
<dbReference type="PANTHER" id="PTHR24243">
    <property type="entry name" value="G-PROTEIN COUPLED RECEPTOR"/>
    <property type="match status" value="1"/>
</dbReference>
<dbReference type="VEuPathDB" id="VectorBase:BGLB025005"/>
<evidence type="ECO:0000256" key="2">
    <source>
        <dbReference type="ARBA" id="ARBA00022692"/>
    </source>
</evidence>
<keyword evidence="3 8" id="KW-1133">Transmembrane helix</keyword>
<dbReference type="PRINTS" id="PR00237">
    <property type="entry name" value="GPCRRHODOPSN"/>
</dbReference>
<keyword evidence="7" id="KW-0807">Transducer</keyword>
<dbReference type="AlphaFoldDB" id="A0A2C9KYK8"/>
<comment type="subcellular location">
    <subcellularLocation>
        <location evidence="1">Membrane</location>
        <topology evidence="1">Multi-pass membrane protein</topology>
    </subcellularLocation>
</comment>
<accession>A0A2C9KYK8</accession>
<feature type="domain" description="G-protein coupled receptors family 1 profile" evidence="9">
    <location>
        <begin position="48"/>
        <end position="320"/>
    </location>
</feature>
<dbReference type="KEGG" id="bgt:106071768"/>
<evidence type="ECO:0000256" key="3">
    <source>
        <dbReference type="ARBA" id="ARBA00022989"/>
    </source>
</evidence>
<dbReference type="EnsemblMetazoa" id="BGLB025005-RB">
    <property type="protein sequence ID" value="BGLB025005-PB"/>
    <property type="gene ID" value="BGLB025005"/>
</dbReference>
<dbReference type="Gene3D" id="1.20.1070.10">
    <property type="entry name" value="Rhodopsin 7-helix transmembrane proteins"/>
    <property type="match status" value="1"/>
</dbReference>
<keyword evidence="2 8" id="KW-0812">Transmembrane</keyword>
<proteinExistence type="predicted"/>
<dbReference type="EnsemblMetazoa" id="BGLB025005-RA">
    <property type="protein sequence ID" value="BGLB025005-PA"/>
    <property type="gene ID" value="BGLB025005"/>
</dbReference>
<evidence type="ECO:0000256" key="8">
    <source>
        <dbReference type="SAM" id="Phobius"/>
    </source>
</evidence>
<dbReference type="GO" id="GO:0004930">
    <property type="term" value="F:G protein-coupled receptor activity"/>
    <property type="evidence" value="ECO:0007669"/>
    <property type="project" value="UniProtKB-KW"/>
</dbReference>
<dbReference type="STRING" id="6526.A0A2C9KYK8"/>
<dbReference type="PROSITE" id="PS50262">
    <property type="entry name" value="G_PROTEIN_RECEP_F1_2"/>
    <property type="match status" value="1"/>
</dbReference>
<protein>
    <recommendedName>
        <fullName evidence="9">G-protein coupled receptors family 1 profile domain-containing protein</fullName>
    </recommendedName>
</protein>
<evidence type="ECO:0000313" key="11">
    <source>
        <dbReference type="Proteomes" id="UP000076420"/>
    </source>
</evidence>
<dbReference type="VEuPathDB" id="VectorBase:BGLAX_030847"/>
<organism evidence="10 11">
    <name type="scientific">Biomphalaria glabrata</name>
    <name type="common">Bloodfluke planorb</name>
    <name type="synonym">Freshwater snail</name>
    <dbReference type="NCBI Taxonomy" id="6526"/>
    <lineage>
        <taxon>Eukaryota</taxon>
        <taxon>Metazoa</taxon>
        <taxon>Spiralia</taxon>
        <taxon>Lophotrochozoa</taxon>
        <taxon>Mollusca</taxon>
        <taxon>Gastropoda</taxon>
        <taxon>Heterobranchia</taxon>
        <taxon>Euthyneura</taxon>
        <taxon>Panpulmonata</taxon>
        <taxon>Hygrophila</taxon>
        <taxon>Lymnaeoidea</taxon>
        <taxon>Planorbidae</taxon>
        <taxon>Biomphalaria</taxon>
    </lineage>
</organism>
<dbReference type="Pfam" id="PF00001">
    <property type="entry name" value="7tm_1"/>
    <property type="match status" value="1"/>
</dbReference>
<feature type="transmembrane region" description="Helical" evidence="8">
    <location>
        <begin position="306"/>
        <end position="323"/>
    </location>
</feature>
<evidence type="ECO:0000256" key="1">
    <source>
        <dbReference type="ARBA" id="ARBA00004141"/>
    </source>
</evidence>
<dbReference type="GO" id="GO:0005886">
    <property type="term" value="C:plasma membrane"/>
    <property type="evidence" value="ECO:0007669"/>
    <property type="project" value="TreeGrafter"/>
</dbReference>
<evidence type="ECO:0000256" key="5">
    <source>
        <dbReference type="ARBA" id="ARBA00023136"/>
    </source>
</evidence>
<feature type="transmembrane region" description="Helical" evidence="8">
    <location>
        <begin position="31"/>
        <end position="55"/>
    </location>
</feature>
<dbReference type="CDD" id="cd14978">
    <property type="entry name" value="7tmA_FMRFamide_R-like"/>
    <property type="match status" value="1"/>
</dbReference>
<feature type="transmembrane region" description="Helical" evidence="8">
    <location>
        <begin position="158"/>
        <end position="178"/>
    </location>
</feature>
<name>A0A2C9KYK8_BIOGL</name>
<evidence type="ECO:0000256" key="7">
    <source>
        <dbReference type="ARBA" id="ARBA00023224"/>
    </source>
</evidence>
<evidence type="ECO:0000313" key="10">
    <source>
        <dbReference type="EnsemblMetazoa" id="BGLB025005-PB"/>
    </source>
</evidence>
<dbReference type="PANTHER" id="PTHR24243:SF233">
    <property type="entry name" value="THYROTROPIN-RELEASING HORMONE RECEPTOR"/>
    <property type="match status" value="1"/>
</dbReference>
<feature type="transmembrane region" description="Helical" evidence="8">
    <location>
        <begin position="67"/>
        <end position="86"/>
    </location>
</feature>
<gene>
    <name evidence="10" type="primary">106071768</name>
</gene>
<dbReference type="InterPro" id="IPR017452">
    <property type="entry name" value="GPCR_Rhodpsn_7TM"/>
</dbReference>
<dbReference type="Proteomes" id="UP000076420">
    <property type="component" value="Unassembled WGS sequence"/>
</dbReference>
<keyword evidence="4" id="KW-0297">G-protein coupled receptor</keyword>
<evidence type="ECO:0000256" key="6">
    <source>
        <dbReference type="ARBA" id="ARBA00023170"/>
    </source>
</evidence>
<evidence type="ECO:0000256" key="4">
    <source>
        <dbReference type="ARBA" id="ARBA00023040"/>
    </source>
</evidence>
<sequence length="341" mass="39046">MNFTFNEMKSSNNTTIQLIDLSFDVWKAIEVLVNCVLAEVLGVFGILGNVLNIIVLTQHDMRNTTNLILTFLSVSDLIFSVLTVFYHIKNIVFFLNIYLSYSLNSYYYQFFDGIKLLFLFTSTYFVTMLSVERMIAVCFPFHVARIVTTFRIKCAAIVILFLLAGLLTPLFCITYLDIAIVDNITFTQRSVTSFFVNNYAFLMYFYFSTLTNIYSMVIPIIIVLMCNIATVIKLNSSSEKRKDLSINTNSKRIKDLRSIKISFFLSTALILFVLVPSGIIETLIGQKIIADDLSLRTVTLIIDSENLLYIVNSSFNFVLYVITSPKFAQTFKNLFNYKTKI</sequence>
<keyword evidence="6" id="KW-0675">Receptor</keyword>
<evidence type="ECO:0000259" key="9">
    <source>
        <dbReference type="PROSITE" id="PS50262"/>
    </source>
</evidence>
<feature type="transmembrane region" description="Helical" evidence="8">
    <location>
        <begin position="261"/>
        <end position="286"/>
    </location>
</feature>
<reference evidence="10" key="1">
    <citation type="submission" date="2020-05" db="UniProtKB">
        <authorList>
            <consortium name="EnsemblMetazoa"/>
        </authorList>
    </citation>
    <scope>IDENTIFICATION</scope>
    <source>
        <strain evidence="10">BB02</strain>
    </source>
</reference>
<feature type="transmembrane region" description="Helical" evidence="8">
    <location>
        <begin position="134"/>
        <end position="152"/>
    </location>
</feature>